<dbReference type="Proteomes" id="UP000809587">
    <property type="component" value="Unassembled WGS sequence"/>
</dbReference>
<dbReference type="Pfam" id="PF01048">
    <property type="entry name" value="PNP_UDP_1"/>
    <property type="match status" value="1"/>
</dbReference>
<organism evidence="3 4">
    <name type="scientific">Micromonospora humidisoli</name>
    <dbReference type="NCBI Taxonomy" id="2807622"/>
    <lineage>
        <taxon>Bacteria</taxon>
        <taxon>Bacillati</taxon>
        <taxon>Actinomycetota</taxon>
        <taxon>Actinomycetes</taxon>
        <taxon>Micromonosporales</taxon>
        <taxon>Micromonosporaceae</taxon>
        <taxon>Micromonospora</taxon>
    </lineage>
</organism>
<dbReference type="RefSeq" id="WP_204960899.1">
    <property type="nucleotide sequence ID" value="NZ_JAFEUO010000007.1"/>
</dbReference>
<evidence type="ECO:0000259" key="2">
    <source>
        <dbReference type="Pfam" id="PF01048"/>
    </source>
</evidence>
<dbReference type="Gene3D" id="3.40.50.1580">
    <property type="entry name" value="Nucleoside phosphorylase domain"/>
    <property type="match status" value="1"/>
</dbReference>
<feature type="domain" description="Nucleoside phosphorylase" evidence="2">
    <location>
        <begin position="2"/>
        <end position="239"/>
    </location>
</feature>
<gene>
    <name evidence="3" type="ORF">JQN84_24450</name>
</gene>
<sequence>MIVVLVALEVERSEIRKRLQDIRVERHPAGTHFDVGTLAGTGDGPSRQVALALVGRGNPAAGVIAERAISHYRPSAMLFVGVAGGLRDWLTLGDVVVATKVYAYQGGRSEDSGFRAYPQAWPIAYELEQVARHLALDGGWAGGLDPVPKVHFEPVAAGEVVLNGRTTPEAQRLHEHFADAVAVEMESAGAAHAGHVNHAVPTAAIRGISDRAGGRKDQTDAEGWQPRAAAHAAAFALALAARLDSGDAGTPTAPHESRYTVHTSGAQSPVIGTSGTIHGDVRLYYRGEQGNG</sequence>
<comment type="caution">
    <text evidence="3">The sequence shown here is derived from an EMBL/GenBank/DDBJ whole genome shotgun (WGS) entry which is preliminary data.</text>
</comment>
<name>A0ABS2JGR9_9ACTN</name>
<protein>
    <submittedName>
        <fullName evidence="3">5'-methylthioadenosine/S-adenosylhomocysteine nucleosidase</fullName>
    </submittedName>
</protein>
<proteinExistence type="predicted"/>
<evidence type="ECO:0000313" key="3">
    <source>
        <dbReference type="EMBL" id="MBM7085678.1"/>
    </source>
</evidence>
<keyword evidence="4" id="KW-1185">Reference proteome</keyword>
<evidence type="ECO:0000313" key="4">
    <source>
        <dbReference type="Proteomes" id="UP000809587"/>
    </source>
</evidence>
<dbReference type="InterPro" id="IPR035994">
    <property type="entry name" value="Nucleoside_phosphorylase_sf"/>
</dbReference>
<dbReference type="CDD" id="cd09008">
    <property type="entry name" value="MTAN"/>
    <property type="match status" value="1"/>
</dbReference>
<evidence type="ECO:0000256" key="1">
    <source>
        <dbReference type="SAM" id="MobiDB-lite"/>
    </source>
</evidence>
<reference evidence="3 4" key="1">
    <citation type="submission" date="2021-02" db="EMBL/GenBank/DDBJ databases">
        <authorList>
            <person name="Lee D.-H."/>
        </authorList>
    </citation>
    <scope>NUCLEOTIDE SEQUENCE [LARGE SCALE GENOMIC DNA]</scope>
    <source>
        <strain evidence="3 4">MMS20-R2-29</strain>
    </source>
</reference>
<accession>A0ABS2JGR9</accession>
<dbReference type="InterPro" id="IPR000845">
    <property type="entry name" value="Nucleoside_phosphorylase_d"/>
</dbReference>
<dbReference type="SUPFAM" id="SSF53167">
    <property type="entry name" value="Purine and uridine phosphorylases"/>
    <property type="match status" value="1"/>
</dbReference>
<dbReference type="PANTHER" id="PTHR46832">
    <property type="entry name" value="5'-METHYLTHIOADENOSINE/S-ADENOSYLHOMOCYSTEINE NUCLEOSIDASE"/>
    <property type="match status" value="1"/>
</dbReference>
<dbReference type="PANTHER" id="PTHR46832:SF1">
    <property type="entry name" value="5'-METHYLTHIOADENOSINE_S-ADENOSYLHOMOCYSTEINE NUCLEOSIDASE"/>
    <property type="match status" value="1"/>
</dbReference>
<feature type="compositionally biased region" description="Polar residues" evidence="1">
    <location>
        <begin position="260"/>
        <end position="273"/>
    </location>
</feature>
<dbReference type="EMBL" id="JAFEUO010000007">
    <property type="protein sequence ID" value="MBM7085678.1"/>
    <property type="molecule type" value="Genomic_DNA"/>
</dbReference>
<feature type="region of interest" description="Disordered" evidence="1">
    <location>
        <begin position="246"/>
        <end position="273"/>
    </location>
</feature>